<accession>A0ABW9GMT5</accession>
<dbReference type="GeneID" id="97219669"/>
<dbReference type="Proteomes" id="UP001630969">
    <property type="component" value="Unassembled WGS sequence"/>
</dbReference>
<name>A0ABW9GMT5_9GAMM</name>
<sequence>MSTMDHQQILTDEELTMLRELGKDQGSAAGQSLSGYLDTPLLGLLQRADMLALEARFAGHQLSFPLYFTQGDDGFLEPRIAAPVIQELSHDHPRAWRLATEGTLQLKGGDYPVTSLSLNGLIVQCLPDTLKRGDVLHASLLLDALAPLTLSGILIREVRKGQTVIGWAIQFQMSEADQERLRGWMFQHHQSTFTQAYAPPED</sequence>
<evidence type="ECO:0000313" key="1">
    <source>
        <dbReference type="EMBL" id="MFM4892460.1"/>
    </source>
</evidence>
<protein>
    <submittedName>
        <fullName evidence="1">PilZ domain-containing protein</fullName>
    </submittedName>
</protein>
<evidence type="ECO:0000313" key="2">
    <source>
        <dbReference type="Proteomes" id="UP001630969"/>
    </source>
</evidence>
<dbReference type="EMBL" id="JBGXBU010000001">
    <property type="protein sequence ID" value="MFM4892460.1"/>
    <property type="molecule type" value="Genomic_DNA"/>
</dbReference>
<keyword evidence="2" id="KW-1185">Reference proteome</keyword>
<comment type="caution">
    <text evidence="1">The sequence shown here is derived from an EMBL/GenBank/DDBJ whole genome shotgun (WGS) entry which is preliminary data.</text>
</comment>
<dbReference type="RefSeq" id="WP_244911285.1">
    <property type="nucleotide sequence ID" value="NZ_JBGWZZ010000001.1"/>
</dbReference>
<reference evidence="1 2" key="1">
    <citation type="submission" date="2024-09" db="EMBL/GenBank/DDBJ databases">
        <title>Aeromonas strains Genome sequencing and assembly.</title>
        <authorList>
            <person name="Hu X."/>
            <person name="Tang B."/>
        </authorList>
    </citation>
    <scope>NUCLEOTIDE SEQUENCE [LARGE SCALE GENOMIC DNA]</scope>
    <source>
        <strain evidence="1 2">NB23SCDHY001</strain>
    </source>
</reference>
<gene>
    <name evidence="1" type="ORF">ACEUDJ_06180</name>
</gene>
<organism evidence="1 2">
    <name type="scientific">Aeromonas bivalvium</name>
    <dbReference type="NCBI Taxonomy" id="440079"/>
    <lineage>
        <taxon>Bacteria</taxon>
        <taxon>Pseudomonadati</taxon>
        <taxon>Pseudomonadota</taxon>
        <taxon>Gammaproteobacteria</taxon>
        <taxon>Aeromonadales</taxon>
        <taxon>Aeromonadaceae</taxon>
        <taxon>Aeromonas</taxon>
    </lineage>
</organism>
<proteinExistence type="predicted"/>